<dbReference type="InterPro" id="IPR016181">
    <property type="entry name" value="Acyl_CoA_acyltransferase"/>
</dbReference>
<sequence length="387" mass="41294">MTAREAGFAVDRLDAADAVAHRDAWADLVGRALEPNVFLDPDFALPAAQHLAGRRKPGFVLVWAVEAGERRDLVAVCPVVGRRGPLKGLASAWIHNLSTLGFPLLDGSRAAAALRALLAWAGEALPGACGLVVPSLPMDGPTAAALRDVAADGGLDLVQLRTWERAALRRGGRAGPAALSPKAAKEIRRQRRRLAERGALSYTGAEAPDAVRAGIEQFLSLEAGGWKGAAGTALLSRPGTTAFLRAATRMLARRGLCRVDSLTLDGAPVAMAVTLSAGDVGFLWKIAYREDVARFSPGVQLVLELTEAWCRRGGAGTMDSCAVPDHPMIDRLWKDRIRLCDVAVALRPGRAGAFRRAVGIERAARRLRAEAKRLLSGWRARRAASRR</sequence>
<reference evidence="2 3" key="2">
    <citation type="submission" date="2019-02" db="EMBL/GenBank/DDBJ databases">
        <title>'Lichenibacterium ramalinii' gen. nov. sp. nov., 'Lichenibacterium minor' gen. nov. sp. nov.</title>
        <authorList>
            <person name="Pankratov T."/>
        </authorList>
    </citation>
    <scope>NUCLEOTIDE SEQUENCE [LARGE SCALE GENOMIC DNA]</scope>
    <source>
        <strain evidence="2 3">RmlP026</strain>
    </source>
</reference>
<dbReference type="InterPro" id="IPR038740">
    <property type="entry name" value="BioF2-like_GNAT_dom"/>
</dbReference>
<dbReference type="Pfam" id="PF13480">
    <property type="entry name" value="Acetyltransf_6"/>
    <property type="match status" value="1"/>
</dbReference>
<keyword evidence="3" id="KW-1185">Reference proteome</keyword>
<dbReference type="RefSeq" id="WP_129222766.1">
    <property type="nucleotide sequence ID" value="NZ_QYBB01000001.1"/>
</dbReference>
<dbReference type="OrthoDB" id="213519at2"/>
<accession>A0A4Q2UFA4</accession>
<comment type="caution">
    <text evidence="2">The sequence shown here is derived from an EMBL/GenBank/DDBJ whole genome shotgun (WGS) entry which is preliminary data.</text>
</comment>
<name>A0A4Q2UFA4_9HYPH</name>
<dbReference type="EMBL" id="QYBB01000001">
    <property type="protein sequence ID" value="RYC33907.1"/>
    <property type="molecule type" value="Genomic_DNA"/>
</dbReference>
<organism evidence="2 3">
    <name type="scientific">Lichenibacterium minor</name>
    <dbReference type="NCBI Taxonomy" id="2316528"/>
    <lineage>
        <taxon>Bacteria</taxon>
        <taxon>Pseudomonadati</taxon>
        <taxon>Pseudomonadota</taxon>
        <taxon>Alphaproteobacteria</taxon>
        <taxon>Hyphomicrobiales</taxon>
        <taxon>Lichenihabitantaceae</taxon>
        <taxon>Lichenibacterium</taxon>
    </lineage>
</organism>
<evidence type="ECO:0000313" key="2">
    <source>
        <dbReference type="EMBL" id="RYC33907.1"/>
    </source>
</evidence>
<dbReference type="GO" id="GO:0016740">
    <property type="term" value="F:transferase activity"/>
    <property type="evidence" value="ECO:0007669"/>
    <property type="project" value="UniProtKB-KW"/>
</dbReference>
<protein>
    <submittedName>
        <fullName evidence="2">GNAT family N-acetyltransferase</fullName>
    </submittedName>
</protein>
<keyword evidence="2" id="KW-0808">Transferase</keyword>
<feature type="domain" description="BioF2-like acetyltransferase" evidence="1">
    <location>
        <begin position="182"/>
        <end position="315"/>
    </location>
</feature>
<dbReference type="AlphaFoldDB" id="A0A4Q2UFA4"/>
<dbReference type="Proteomes" id="UP000290759">
    <property type="component" value="Unassembled WGS sequence"/>
</dbReference>
<reference evidence="2 3" key="1">
    <citation type="submission" date="2018-12" db="EMBL/GenBank/DDBJ databases">
        <authorList>
            <person name="Grouzdev D.S."/>
            <person name="Krutkina M.S."/>
        </authorList>
    </citation>
    <scope>NUCLEOTIDE SEQUENCE [LARGE SCALE GENOMIC DNA]</scope>
    <source>
        <strain evidence="2 3">RmlP026</strain>
    </source>
</reference>
<evidence type="ECO:0000313" key="3">
    <source>
        <dbReference type="Proteomes" id="UP000290759"/>
    </source>
</evidence>
<gene>
    <name evidence="2" type="ORF">D3273_01255</name>
</gene>
<evidence type="ECO:0000259" key="1">
    <source>
        <dbReference type="Pfam" id="PF13480"/>
    </source>
</evidence>
<proteinExistence type="predicted"/>
<dbReference type="SUPFAM" id="SSF55729">
    <property type="entry name" value="Acyl-CoA N-acyltransferases (Nat)"/>
    <property type="match status" value="1"/>
</dbReference>